<protein>
    <submittedName>
        <fullName evidence="2">DUF1648 domain-containing protein</fullName>
    </submittedName>
</protein>
<evidence type="ECO:0000313" key="3">
    <source>
        <dbReference type="Proteomes" id="UP001432075"/>
    </source>
</evidence>
<gene>
    <name evidence="2" type="ORF">OHU17_15585</name>
</gene>
<evidence type="ECO:0000256" key="1">
    <source>
        <dbReference type="SAM" id="Phobius"/>
    </source>
</evidence>
<feature type="transmembrane region" description="Helical" evidence="1">
    <location>
        <begin position="187"/>
        <end position="206"/>
    </location>
</feature>
<dbReference type="RefSeq" id="WP_328776028.1">
    <property type="nucleotide sequence ID" value="NZ_CP108057.1"/>
</dbReference>
<reference evidence="2" key="1">
    <citation type="submission" date="2022-10" db="EMBL/GenBank/DDBJ databases">
        <title>The complete genomes of actinobacterial strains from the NBC collection.</title>
        <authorList>
            <person name="Joergensen T.S."/>
            <person name="Alvarez Arevalo M."/>
            <person name="Sterndorff E.B."/>
            <person name="Faurdal D."/>
            <person name="Vuksanovic O."/>
            <person name="Mourched A.-S."/>
            <person name="Charusanti P."/>
            <person name="Shaw S."/>
            <person name="Blin K."/>
            <person name="Weber T."/>
        </authorList>
    </citation>
    <scope>NUCLEOTIDE SEQUENCE</scope>
    <source>
        <strain evidence="2">NBC_00283</strain>
    </source>
</reference>
<organism evidence="2 3">
    <name type="scientific">Streptomyces goshikiensis</name>
    <dbReference type="NCBI Taxonomy" id="1942"/>
    <lineage>
        <taxon>Bacteria</taxon>
        <taxon>Bacillati</taxon>
        <taxon>Actinomycetota</taxon>
        <taxon>Actinomycetes</taxon>
        <taxon>Kitasatosporales</taxon>
        <taxon>Streptomycetaceae</taxon>
        <taxon>Streptomyces</taxon>
    </lineage>
</organism>
<feature type="transmembrane region" description="Helical" evidence="1">
    <location>
        <begin position="212"/>
        <end position="231"/>
    </location>
</feature>
<feature type="transmembrane region" description="Helical" evidence="1">
    <location>
        <begin position="132"/>
        <end position="153"/>
    </location>
</feature>
<dbReference type="Proteomes" id="UP001432075">
    <property type="component" value="Chromosome"/>
</dbReference>
<feature type="transmembrane region" description="Helical" evidence="1">
    <location>
        <begin position="70"/>
        <end position="93"/>
    </location>
</feature>
<sequence>MSERGGRGGRGELRETRAPRGWAAWGTTVWAAGILALLVAAPLSVRGAYGDRLATHWGASGEPDGSLPPWAAAVAPAAVWAVLVVAAVCWRAARRWRAGVLASGGVLLAGAQVSIARANLHHADWRDADPVSVGAVVTLFAAAVAGCVAWRVSRRPAAASASRGRGARMEIPEGERRVWLSRTANPWLRLVAAATGAVAVAAPLVGTGAPTASMWLLIVPFAVASAAVLVCSSVRVRVGGRGVDVAFGPLGWPVRRWDAADVEWARAERRTPAQVGGWGYRLSGLGTTVMLRAGECLVIRAGGKEFAVSVDDAERGAALLNSLAGARAERP</sequence>
<evidence type="ECO:0000313" key="2">
    <source>
        <dbReference type="EMBL" id="WUO47159.1"/>
    </source>
</evidence>
<dbReference type="EMBL" id="CP108057">
    <property type="protein sequence ID" value="WUO47159.1"/>
    <property type="molecule type" value="Genomic_DNA"/>
</dbReference>
<name>A0ABZ1RMH8_9ACTN</name>
<proteinExistence type="predicted"/>
<keyword evidence="1" id="KW-1133">Transmembrane helix</keyword>
<keyword evidence="1" id="KW-0472">Membrane</keyword>
<keyword evidence="1" id="KW-0812">Transmembrane</keyword>
<feature type="transmembrane region" description="Helical" evidence="1">
    <location>
        <begin position="21"/>
        <end position="43"/>
    </location>
</feature>
<keyword evidence="3" id="KW-1185">Reference proteome</keyword>
<feature type="transmembrane region" description="Helical" evidence="1">
    <location>
        <begin position="100"/>
        <end position="120"/>
    </location>
</feature>
<accession>A0ABZ1RMH8</accession>